<protein>
    <submittedName>
        <fullName evidence="1">Uncharacterized protein</fullName>
    </submittedName>
</protein>
<proteinExistence type="predicted"/>
<dbReference type="SUPFAM" id="SSF53649">
    <property type="entry name" value="Alkaline phosphatase-like"/>
    <property type="match status" value="1"/>
</dbReference>
<name>X6LN67_RETFI</name>
<reference evidence="1 2" key="1">
    <citation type="journal article" date="2013" name="Curr. Biol.">
        <title>The Genome of the Foraminiferan Reticulomyxa filosa.</title>
        <authorList>
            <person name="Glockner G."/>
            <person name="Hulsmann N."/>
            <person name="Schleicher M."/>
            <person name="Noegel A.A."/>
            <person name="Eichinger L."/>
            <person name="Gallinger C."/>
            <person name="Pawlowski J."/>
            <person name="Sierra R."/>
            <person name="Euteneuer U."/>
            <person name="Pillet L."/>
            <person name="Moustafa A."/>
            <person name="Platzer M."/>
            <person name="Groth M."/>
            <person name="Szafranski K."/>
            <person name="Schliwa M."/>
        </authorList>
    </citation>
    <scope>NUCLEOTIDE SEQUENCE [LARGE SCALE GENOMIC DNA]</scope>
</reference>
<sequence>ALLKGCTFSVTCTVKGQYLNTIYERMGYLVVSSNVHKERGNGVPLWVLSDREFYEETHHQNCFHGTQIFEQQLEFIASQLKRSSIFDQGLPLFIVLHTQINHGGQQHYFYSSQFAYQKFLQKVFSLRNTVLFLASDHGAYAGDLHQ</sequence>
<dbReference type="InterPro" id="IPR017850">
    <property type="entry name" value="Alkaline_phosphatase_core_sf"/>
</dbReference>
<gene>
    <name evidence="1" type="ORF">RFI_34821</name>
</gene>
<dbReference type="AlphaFoldDB" id="X6LN67"/>
<evidence type="ECO:0000313" key="1">
    <source>
        <dbReference type="EMBL" id="ETO02597.1"/>
    </source>
</evidence>
<organism evidence="1 2">
    <name type="scientific">Reticulomyxa filosa</name>
    <dbReference type="NCBI Taxonomy" id="46433"/>
    <lineage>
        <taxon>Eukaryota</taxon>
        <taxon>Sar</taxon>
        <taxon>Rhizaria</taxon>
        <taxon>Retaria</taxon>
        <taxon>Foraminifera</taxon>
        <taxon>Monothalamids</taxon>
        <taxon>Reticulomyxidae</taxon>
        <taxon>Reticulomyxa</taxon>
    </lineage>
</organism>
<evidence type="ECO:0000313" key="2">
    <source>
        <dbReference type="Proteomes" id="UP000023152"/>
    </source>
</evidence>
<dbReference type="EMBL" id="ASPP01035390">
    <property type="protein sequence ID" value="ETO02597.1"/>
    <property type="molecule type" value="Genomic_DNA"/>
</dbReference>
<feature type="non-terminal residue" evidence="1">
    <location>
        <position position="1"/>
    </location>
</feature>
<dbReference type="Proteomes" id="UP000023152">
    <property type="component" value="Unassembled WGS sequence"/>
</dbReference>
<keyword evidence="2" id="KW-1185">Reference proteome</keyword>
<comment type="caution">
    <text evidence="1">The sequence shown here is derived from an EMBL/GenBank/DDBJ whole genome shotgun (WGS) entry which is preliminary data.</text>
</comment>
<accession>X6LN67</accession>
<feature type="non-terminal residue" evidence="1">
    <location>
        <position position="146"/>
    </location>
</feature>